<dbReference type="KEGG" id="maer:DAI18_07200"/>
<feature type="signal peptide" evidence="1">
    <location>
        <begin position="1"/>
        <end position="22"/>
    </location>
</feature>
<name>A0A2S0P940_9NEIS</name>
<dbReference type="STRING" id="1122240.GCA_000620105_03550"/>
<sequence>MKKFLLPLLLTGLLAACGQASTSDKPADAELNPPQGAACALDGMVLADYPGPKGQIRFSDGQIDYFCDTIELMSLLIEPEQVKPIKGAFVQDMAHANWQKPVGYWVDARKAFYVAGSKRTGSMGPTFGTFALRADAERFAGQYGGKVYAFNEVTPEMIKLDGGVLKDQGM</sequence>
<keyword evidence="1" id="KW-0732">Signal</keyword>
<dbReference type="SUPFAM" id="SSF160387">
    <property type="entry name" value="NosL/MerB-like"/>
    <property type="match status" value="1"/>
</dbReference>
<dbReference type="PROSITE" id="PS51257">
    <property type="entry name" value="PROKAR_LIPOPROTEIN"/>
    <property type="match status" value="1"/>
</dbReference>
<dbReference type="EMBL" id="CP028519">
    <property type="protein sequence ID" value="AVY93855.1"/>
    <property type="molecule type" value="Genomic_DNA"/>
</dbReference>
<dbReference type="EMBL" id="CP028519">
    <property type="protein sequence ID" value="AVY94892.1"/>
    <property type="molecule type" value="Genomic_DNA"/>
</dbReference>
<feature type="chain" id="PRO_5036321612" evidence="1">
    <location>
        <begin position="23"/>
        <end position="170"/>
    </location>
</feature>
<proteinExistence type="predicted"/>
<dbReference type="PANTHER" id="PTHR41247:SF1">
    <property type="entry name" value="HTH-TYPE TRANSCRIPTIONAL REPRESSOR YCNK"/>
    <property type="match status" value="1"/>
</dbReference>
<evidence type="ECO:0000313" key="3">
    <source>
        <dbReference type="EMBL" id="AVY94892.1"/>
    </source>
</evidence>
<dbReference type="OrthoDB" id="982633at2"/>
<evidence type="ECO:0000256" key="1">
    <source>
        <dbReference type="SAM" id="SignalP"/>
    </source>
</evidence>
<accession>A0A2S0P940</accession>
<protein>
    <submittedName>
        <fullName evidence="2">Nitrous oxide reductase accessory protein NosL</fullName>
    </submittedName>
</protein>
<dbReference type="KEGG" id="maer:DAI18_13215"/>
<dbReference type="AlphaFoldDB" id="A0A2S0P940"/>
<dbReference type="Gene3D" id="3.30.70.2060">
    <property type="match status" value="1"/>
</dbReference>
<dbReference type="Pfam" id="PF05573">
    <property type="entry name" value="NosL"/>
    <property type="match status" value="1"/>
</dbReference>
<dbReference type="InterPro" id="IPR008719">
    <property type="entry name" value="N2O_reductase_NosL"/>
</dbReference>
<evidence type="ECO:0000313" key="2">
    <source>
        <dbReference type="EMBL" id="AVY93855.1"/>
    </source>
</evidence>
<dbReference type="Gene3D" id="3.30.70.2050">
    <property type="match status" value="1"/>
</dbReference>
<evidence type="ECO:0000313" key="4">
    <source>
        <dbReference type="Proteomes" id="UP000244173"/>
    </source>
</evidence>
<gene>
    <name evidence="2" type="ORF">DAI18_07200</name>
    <name evidence="3" type="ORF">DAI18_13215</name>
</gene>
<dbReference type="RefSeq" id="WP_036386833.1">
    <property type="nucleotide sequence ID" value="NZ_CAURZP010000015.1"/>
</dbReference>
<organism evidence="2 4">
    <name type="scientific">Microvirgula aerodenitrificans</name>
    <dbReference type="NCBI Taxonomy" id="57480"/>
    <lineage>
        <taxon>Bacteria</taxon>
        <taxon>Pseudomonadati</taxon>
        <taxon>Pseudomonadota</taxon>
        <taxon>Betaproteobacteria</taxon>
        <taxon>Neisseriales</taxon>
        <taxon>Aquaspirillaceae</taxon>
        <taxon>Microvirgula</taxon>
    </lineage>
</organism>
<keyword evidence="4" id="KW-1185">Reference proteome</keyword>
<dbReference type="PANTHER" id="PTHR41247">
    <property type="entry name" value="HTH-TYPE TRANSCRIPTIONAL REPRESSOR YCNK"/>
    <property type="match status" value="1"/>
</dbReference>
<dbReference type="Proteomes" id="UP000244173">
    <property type="component" value="Chromosome"/>
</dbReference>
<reference evidence="2 4" key="1">
    <citation type="submission" date="2018-04" db="EMBL/GenBank/DDBJ databases">
        <title>Denitrifier Microvirgula.</title>
        <authorList>
            <person name="Anderson E."/>
            <person name="Jang J."/>
            <person name="Ishii S."/>
        </authorList>
    </citation>
    <scope>NUCLEOTIDE SEQUENCE [LARGE SCALE GENOMIC DNA]</scope>
    <source>
        <strain evidence="2 4">BE2.4</strain>
    </source>
</reference>